<sequence>MKQEDSPREGGESPALQAWGVGQGATPHVEVIRRTRQEHWYREEFFARFRPVASHGTWDGVDPLVAFLE</sequence>
<comment type="caution">
    <text evidence="2">The sequence shown here is derived from an EMBL/GenBank/DDBJ whole genome shotgun (WGS) entry which is preliminary data.</text>
</comment>
<reference evidence="2 3" key="1">
    <citation type="submission" date="2019-01" db="EMBL/GenBank/DDBJ databases">
        <title>Draft genome sequence of Dictyobacter sp. Uno17.</title>
        <authorList>
            <person name="Wang C.M."/>
            <person name="Zheng Y."/>
            <person name="Sakai Y."/>
            <person name="Abe K."/>
            <person name="Yokota A."/>
            <person name="Yabe S."/>
        </authorList>
    </citation>
    <scope>NUCLEOTIDE SEQUENCE [LARGE SCALE GENOMIC DNA]</scope>
    <source>
        <strain evidence="2 3">Uno17</strain>
    </source>
</reference>
<protein>
    <submittedName>
        <fullName evidence="2">Uncharacterized protein</fullName>
    </submittedName>
</protein>
<accession>A0A5A5TEA3</accession>
<keyword evidence="3" id="KW-1185">Reference proteome</keyword>
<name>A0A5A5TEA3_9CHLR</name>
<organism evidence="2 3">
    <name type="scientific">Dictyobacter arantiisoli</name>
    <dbReference type="NCBI Taxonomy" id="2014874"/>
    <lineage>
        <taxon>Bacteria</taxon>
        <taxon>Bacillati</taxon>
        <taxon>Chloroflexota</taxon>
        <taxon>Ktedonobacteria</taxon>
        <taxon>Ktedonobacterales</taxon>
        <taxon>Dictyobacteraceae</taxon>
        <taxon>Dictyobacter</taxon>
    </lineage>
</organism>
<gene>
    <name evidence="2" type="ORF">KDI_33160</name>
</gene>
<evidence type="ECO:0000313" key="2">
    <source>
        <dbReference type="EMBL" id="GCF09752.1"/>
    </source>
</evidence>
<dbReference type="AlphaFoldDB" id="A0A5A5TEA3"/>
<feature type="compositionally biased region" description="Basic and acidic residues" evidence="1">
    <location>
        <begin position="1"/>
        <end position="11"/>
    </location>
</feature>
<dbReference type="Proteomes" id="UP000322530">
    <property type="component" value="Unassembled WGS sequence"/>
</dbReference>
<evidence type="ECO:0000313" key="3">
    <source>
        <dbReference type="Proteomes" id="UP000322530"/>
    </source>
</evidence>
<feature type="region of interest" description="Disordered" evidence="1">
    <location>
        <begin position="1"/>
        <end position="22"/>
    </location>
</feature>
<dbReference type="EMBL" id="BIXY01000050">
    <property type="protein sequence ID" value="GCF09752.1"/>
    <property type="molecule type" value="Genomic_DNA"/>
</dbReference>
<dbReference type="RefSeq" id="WP_216368885.1">
    <property type="nucleotide sequence ID" value="NZ_BIXY01000050.1"/>
</dbReference>
<proteinExistence type="predicted"/>
<evidence type="ECO:0000256" key="1">
    <source>
        <dbReference type="SAM" id="MobiDB-lite"/>
    </source>
</evidence>